<organism evidence="1 2">
    <name type="scientific">Xanthomonas campestris pv. phaseoli</name>
    <dbReference type="NCBI Taxonomy" id="317013"/>
    <lineage>
        <taxon>Bacteria</taxon>
        <taxon>Pseudomonadati</taxon>
        <taxon>Pseudomonadota</taxon>
        <taxon>Gammaproteobacteria</taxon>
        <taxon>Lysobacterales</taxon>
        <taxon>Lysobacteraceae</taxon>
        <taxon>Xanthomonas</taxon>
    </lineage>
</organism>
<name>A0A7Z7IXH7_XANCH</name>
<sequence length="34" mass="4352">MYYKMHNSYQLCFLYLNQLLTLYYVDLIEKHYLN</sequence>
<evidence type="ECO:0000313" key="1">
    <source>
        <dbReference type="EMBL" id="SOO22132.1"/>
    </source>
</evidence>
<comment type="caution">
    <text evidence="1">The sequence shown here is derived from an EMBL/GenBank/DDBJ whole genome shotgun (WGS) entry which is preliminary data.</text>
</comment>
<evidence type="ECO:0000313" key="2">
    <source>
        <dbReference type="Proteomes" id="UP000234345"/>
    </source>
</evidence>
<dbReference type="EMBL" id="OCZC01000017">
    <property type="protein sequence ID" value="SOO22132.1"/>
    <property type="molecule type" value="Genomic_DNA"/>
</dbReference>
<reference evidence="1 2" key="1">
    <citation type="submission" date="2017-10" db="EMBL/GenBank/DDBJ databases">
        <authorList>
            <person name="Regsiter A."/>
            <person name="William W."/>
        </authorList>
    </citation>
    <scope>NUCLEOTIDE SEQUENCE [LARGE SCALE GENOMIC DNA]</scope>
    <source>
        <strain evidence="1 2">CFBP6991</strain>
    </source>
</reference>
<dbReference type="AlphaFoldDB" id="A0A7Z7IXH7"/>
<proteinExistence type="predicted"/>
<protein>
    <submittedName>
        <fullName evidence="1">Uncharacterized protein</fullName>
    </submittedName>
</protein>
<gene>
    <name evidence="1" type="ORF">XFF6991_4922</name>
</gene>
<dbReference type="Proteomes" id="UP000234345">
    <property type="component" value="Unassembled WGS sequence"/>
</dbReference>
<accession>A0A7Z7IXH7</accession>